<reference evidence="1 2" key="1">
    <citation type="submission" date="2014-03" db="EMBL/GenBank/DDBJ databases">
        <title>complete genome sequence of Flavobacteriaceae bacterium JBKA-6.</title>
        <authorList>
            <person name="Takano T."/>
            <person name="Nakamura Y."/>
            <person name="Takuma S."/>
            <person name="Yasuike M."/>
            <person name="Matsuyama T."/>
            <person name="Sakai T."/>
            <person name="Fujiwara A."/>
            <person name="Kimoto K."/>
            <person name="Fukuda Y."/>
            <person name="Kondo H."/>
            <person name="Hirono I."/>
            <person name="Nakayasu C."/>
        </authorList>
    </citation>
    <scope>NUCLEOTIDE SEQUENCE [LARGE SCALE GENOMIC DNA]</scope>
    <source>
        <strain evidence="1 2">JBKA-6</strain>
    </source>
</reference>
<accession>A0A1J1E5Y8</accession>
<evidence type="ECO:0000313" key="1">
    <source>
        <dbReference type="EMBL" id="BAV94742.1"/>
    </source>
</evidence>
<organism evidence="1 2">
    <name type="scientific">Ichthyobacterium seriolicida</name>
    <dbReference type="NCBI Taxonomy" id="242600"/>
    <lineage>
        <taxon>Bacteria</taxon>
        <taxon>Pseudomonadati</taxon>
        <taxon>Bacteroidota</taxon>
        <taxon>Flavobacteriia</taxon>
        <taxon>Flavobacteriales</taxon>
        <taxon>Ichthyobacteriaceae</taxon>
        <taxon>Ichthyobacterium</taxon>
    </lineage>
</organism>
<dbReference type="RefSeq" id="WP_096685972.1">
    <property type="nucleotide sequence ID" value="NZ_AP014564.1"/>
</dbReference>
<name>A0A1J1E5Y8_9FLAO</name>
<protein>
    <recommendedName>
        <fullName evidence="3">Pkd domain containing protein</fullName>
    </recommendedName>
</protein>
<dbReference type="Proteomes" id="UP000243197">
    <property type="component" value="Chromosome"/>
</dbReference>
<keyword evidence="2" id="KW-1185">Reference proteome</keyword>
<dbReference type="KEGG" id="ise:JBKA6_0729"/>
<dbReference type="OrthoDB" id="1466621at2"/>
<dbReference type="AlphaFoldDB" id="A0A1J1E5Y8"/>
<evidence type="ECO:0000313" key="2">
    <source>
        <dbReference type="Proteomes" id="UP000243197"/>
    </source>
</evidence>
<dbReference type="Gene3D" id="2.60.40.2340">
    <property type="match status" value="1"/>
</dbReference>
<dbReference type="PROSITE" id="PS51257">
    <property type="entry name" value="PROKAR_LIPOPROTEIN"/>
    <property type="match status" value="1"/>
</dbReference>
<sequence length="461" mass="48692">MEKIIKYSFKKTFILLAAVIFVFSCDKEPDKPNPNPKPNKGGEVTKSESALIKSFEFKSADNLNKNLGDGDVRPTNLGLGTIVFDGLPANEDLTGLKPTIVLSNKDATVSPATGVARDFTGAVKYTVTAADKTTTQDVYVTLNKEGAVRQSLLDIEAVKFVKTDNKSGDNVSNFYKALFILKTPARDATAATEPTANGYPADFTARVNDNDIYVDVPFNTALTLVANPAFTATVTLKSLAEGVTLLNGPAGVDFGQKATGDGVGDTDVKFSSAAPITHALLDAETGTGSYTKTLTFVKGSGETVEYEQYRMHFRYAQVPSTDCSITRFALKKAADGAGGASGNAKISVDGINDNDFLVLTPEENADNDGSEAAKAIEYKIVKATHATTIADNDNFKVTGMQLPDGATISTANAGGTAQADPITTGISVTSKDGDNSINFKVVAQDGKTHKFYKFTFKGAAA</sequence>
<dbReference type="EMBL" id="AP014564">
    <property type="protein sequence ID" value="BAV94742.1"/>
    <property type="molecule type" value="Genomic_DNA"/>
</dbReference>
<proteinExistence type="predicted"/>
<gene>
    <name evidence="1" type="ORF">JBKA6_0729</name>
</gene>
<evidence type="ECO:0008006" key="3">
    <source>
        <dbReference type="Google" id="ProtNLM"/>
    </source>
</evidence>